<dbReference type="PANTHER" id="PTHR24093">
    <property type="entry name" value="CATION TRANSPORTING ATPASE"/>
    <property type="match status" value="1"/>
</dbReference>
<keyword evidence="4" id="KW-0378">Hydrolase</keyword>
<dbReference type="SUPFAM" id="SSF81665">
    <property type="entry name" value="Calcium ATPase, transmembrane domain M"/>
    <property type="match status" value="1"/>
</dbReference>
<organism evidence="4 5">
    <name type="scientific">Handroanthus impetiginosus</name>
    <dbReference type="NCBI Taxonomy" id="429701"/>
    <lineage>
        <taxon>Eukaryota</taxon>
        <taxon>Viridiplantae</taxon>
        <taxon>Streptophyta</taxon>
        <taxon>Embryophyta</taxon>
        <taxon>Tracheophyta</taxon>
        <taxon>Spermatophyta</taxon>
        <taxon>Magnoliopsida</taxon>
        <taxon>eudicotyledons</taxon>
        <taxon>Gunneridae</taxon>
        <taxon>Pentapetalae</taxon>
        <taxon>asterids</taxon>
        <taxon>lamiids</taxon>
        <taxon>Lamiales</taxon>
        <taxon>Bignoniaceae</taxon>
        <taxon>Crescentiina</taxon>
        <taxon>Tabebuia alliance</taxon>
        <taxon>Handroanthus</taxon>
    </lineage>
</organism>
<keyword evidence="2" id="KW-0472">Membrane</keyword>
<dbReference type="InterPro" id="IPR023298">
    <property type="entry name" value="ATPase_P-typ_TM_dom_sf"/>
</dbReference>
<evidence type="ECO:0000313" key="4">
    <source>
        <dbReference type="EMBL" id="PIN18445.1"/>
    </source>
</evidence>
<reference evidence="5" key="1">
    <citation type="journal article" date="2018" name="Gigascience">
        <title>Genome assembly of the Pink Ipe (Handroanthus impetiginosus, Bignoniaceae), a highly valued, ecologically keystone Neotropical timber forest tree.</title>
        <authorList>
            <person name="Silva-Junior O.B."/>
            <person name="Grattapaglia D."/>
            <person name="Novaes E."/>
            <person name="Collevatti R.G."/>
        </authorList>
    </citation>
    <scope>NUCLEOTIDE SEQUENCE [LARGE SCALE GENOMIC DNA]</scope>
    <source>
        <strain evidence="5">cv. UFG-1</strain>
    </source>
</reference>
<dbReference type="GO" id="GO:0005388">
    <property type="term" value="F:P-type calcium transporter activity"/>
    <property type="evidence" value="ECO:0007669"/>
    <property type="project" value="TreeGrafter"/>
</dbReference>
<dbReference type="STRING" id="429701.A0A2G9HLQ1"/>
<gene>
    <name evidence="4" type="ORF">CDL12_08882</name>
</gene>
<comment type="caution">
    <text evidence="4">The sequence shown here is derived from an EMBL/GenBank/DDBJ whole genome shotgun (WGS) entry which is preliminary data.</text>
</comment>
<sequence>MLPNITTFPPIKFQEKWTVACIVLYVSLSRGKGIVSKNRKMNFSAHSSHAILEPNPVSSFQDEVEDGRRGFNTELNRRKLTEMVKNMNSDNLQSFSGIEDIAKLLKTDSENGINGDEEDLSERRKTFGSNTYQKPPSKGLIHFVVEAFRDTTILILLTCAALSLAFGIREHGGREGYVGSNIFIAVVLVVAVSAASNFWEQ</sequence>
<keyword evidence="2" id="KW-1133">Transmembrane helix</keyword>
<evidence type="ECO:0000259" key="3">
    <source>
        <dbReference type="SMART" id="SM00831"/>
    </source>
</evidence>
<dbReference type="GO" id="GO:0016787">
    <property type="term" value="F:hydrolase activity"/>
    <property type="evidence" value="ECO:0007669"/>
    <property type="project" value="UniProtKB-KW"/>
</dbReference>
<accession>A0A2G9HLQ1</accession>
<feature type="transmembrane region" description="Helical" evidence="2">
    <location>
        <begin position="151"/>
        <end position="168"/>
    </location>
</feature>
<dbReference type="InterPro" id="IPR004014">
    <property type="entry name" value="ATPase_P-typ_cation-transptr_N"/>
</dbReference>
<evidence type="ECO:0000313" key="5">
    <source>
        <dbReference type="Proteomes" id="UP000231279"/>
    </source>
</evidence>
<feature type="domain" description="Cation-transporting P-type ATPase N-terminal" evidence="3">
    <location>
        <begin position="91"/>
        <end position="168"/>
    </location>
</feature>
<dbReference type="SMART" id="SM00831">
    <property type="entry name" value="Cation_ATPase_N"/>
    <property type="match status" value="1"/>
</dbReference>
<dbReference type="AlphaFoldDB" id="A0A2G9HLQ1"/>
<dbReference type="PANTHER" id="PTHR24093:SF434">
    <property type="entry name" value="CALCIUM-TRANSPORTING ATPASE 13, PLASMA MEMBRANE-TYPE-RELATED"/>
    <property type="match status" value="1"/>
</dbReference>
<evidence type="ECO:0000256" key="1">
    <source>
        <dbReference type="ARBA" id="ARBA00022842"/>
    </source>
</evidence>
<name>A0A2G9HLQ1_9LAMI</name>
<dbReference type="GO" id="GO:0005886">
    <property type="term" value="C:plasma membrane"/>
    <property type="evidence" value="ECO:0007669"/>
    <property type="project" value="TreeGrafter"/>
</dbReference>
<dbReference type="EMBL" id="NKXS01001461">
    <property type="protein sequence ID" value="PIN18445.1"/>
    <property type="molecule type" value="Genomic_DNA"/>
</dbReference>
<dbReference type="Pfam" id="PF00690">
    <property type="entry name" value="Cation_ATPase_N"/>
    <property type="match status" value="1"/>
</dbReference>
<keyword evidence="5" id="KW-1185">Reference proteome</keyword>
<keyword evidence="2" id="KW-0812">Transmembrane</keyword>
<evidence type="ECO:0000256" key="2">
    <source>
        <dbReference type="SAM" id="Phobius"/>
    </source>
</evidence>
<proteinExistence type="predicted"/>
<dbReference type="Proteomes" id="UP000231279">
    <property type="component" value="Unassembled WGS sequence"/>
</dbReference>
<protein>
    <submittedName>
        <fullName evidence="4">Calcium-transporting ATPase</fullName>
        <ecNumber evidence="4">3.6.3.8</ecNumber>
    </submittedName>
</protein>
<dbReference type="Gene3D" id="1.20.1110.10">
    <property type="entry name" value="Calcium-transporting ATPase, transmembrane domain"/>
    <property type="match status" value="1"/>
</dbReference>
<dbReference type="EC" id="3.6.3.8" evidence="4"/>
<keyword evidence="1" id="KW-0460">Magnesium</keyword>
<feature type="transmembrane region" description="Helical" evidence="2">
    <location>
        <begin position="180"/>
        <end position="199"/>
    </location>
</feature>
<dbReference type="Gene3D" id="2.70.150.10">
    <property type="entry name" value="Calcium-transporting ATPase, cytoplasmic transduction domain A"/>
    <property type="match status" value="1"/>
</dbReference>
<dbReference type="OrthoDB" id="3352408at2759"/>